<protein>
    <submittedName>
        <fullName evidence="2">Stage III sporulation AC/AD family protein</fullName>
    </submittedName>
</protein>
<dbReference type="AlphaFoldDB" id="A0A926EHR9"/>
<reference evidence="2" key="1">
    <citation type="submission" date="2020-08" db="EMBL/GenBank/DDBJ databases">
        <title>Genome public.</title>
        <authorList>
            <person name="Liu C."/>
            <person name="Sun Q."/>
        </authorList>
    </citation>
    <scope>NUCLEOTIDE SEQUENCE</scope>
    <source>
        <strain evidence="2">NSJ-12</strain>
    </source>
</reference>
<sequence>MDQMIELLKIGGLSMAVMFMSMILKQAGKDSYANMVSLGGTALILIIIANYILQLFEVVETMFMF</sequence>
<keyword evidence="1" id="KW-0472">Membrane</keyword>
<gene>
    <name evidence="2" type="ORF">H8718_02060</name>
</gene>
<proteinExistence type="predicted"/>
<feature type="transmembrane region" description="Helical" evidence="1">
    <location>
        <begin position="36"/>
        <end position="56"/>
    </location>
</feature>
<dbReference type="EMBL" id="JACRSY010000002">
    <property type="protein sequence ID" value="MBC8578328.1"/>
    <property type="molecule type" value="Genomic_DNA"/>
</dbReference>
<keyword evidence="1" id="KW-1133">Transmembrane helix</keyword>
<comment type="caution">
    <text evidence="2">The sequence shown here is derived from an EMBL/GenBank/DDBJ whole genome shotgun (WGS) entry which is preliminary data.</text>
</comment>
<dbReference type="InterPro" id="IPR025664">
    <property type="entry name" value="Spore_III_AC/AD"/>
</dbReference>
<organism evidence="2 3">
    <name type="scientific">Zhenhengia yiwuensis</name>
    <dbReference type="NCBI Taxonomy" id="2763666"/>
    <lineage>
        <taxon>Bacteria</taxon>
        <taxon>Bacillati</taxon>
        <taxon>Bacillota</taxon>
        <taxon>Clostridia</taxon>
        <taxon>Lachnospirales</taxon>
        <taxon>Lachnospiraceae</taxon>
        <taxon>Zhenhengia</taxon>
    </lineage>
</organism>
<dbReference type="RefSeq" id="WP_177669450.1">
    <property type="nucleotide sequence ID" value="NZ_JACRSY010000002.1"/>
</dbReference>
<keyword evidence="3" id="KW-1185">Reference proteome</keyword>
<name>A0A926EHR9_9FIRM</name>
<keyword evidence="1" id="KW-0812">Transmembrane</keyword>
<feature type="transmembrane region" description="Helical" evidence="1">
    <location>
        <begin position="7"/>
        <end position="24"/>
    </location>
</feature>
<evidence type="ECO:0000313" key="2">
    <source>
        <dbReference type="EMBL" id="MBC8578328.1"/>
    </source>
</evidence>
<dbReference type="Proteomes" id="UP000655830">
    <property type="component" value="Unassembled WGS sequence"/>
</dbReference>
<accession>A0A926EHR9</accession>
<dbReference type="Pfam" id="PF06686">
    <property type="entry name" value="SpoIIIAC"/>
    <property type="match status" value="1"/>
</dbReference>
<evidence type="ECO:0000313" key="3">
    <source>
        <dbReference type="Proteomes" id="UP000655830"/>
    </source>
</evidence>
<evidence type="ECO:0000256" key="1">
    <source>
        <dbReference type="SAM" id="Phobius"/>
    </source>
</evidence>